<reference evidence="1 2" key="1">
    <citation type="journal article" date="2015" name="Nature">
        <title>rRNA introns, odd ribosomes, and small enigmatic genomes across a large radiation of phyla.</title>
        <authorList>
            <person name="Brown C.T."/>
            <person name="Hug L.A."/>
            <person name="Thomas B.C."/>
            <person name="Sharon I."/>
            <person name="Castelle C.J."/>
            <person name="Singh A."/>
            <person name="Wilkins M.J."/>
            <person name="Williams K.H."/>
            <person name="Banfield J.F."/>
        </authorList>
    </citation>
    <scope>NUCLEOTIDE SEQUENCE [LARGE SCALE GENOMIC DNA]</scope>
</reference>
<evidence type="ECO:0000313" key="2">
    <source>
        <dbReference type="Proteomes" id="UP000034521"/>
    </source>
</evidence>
<dbReference type="Proteomes" id="UP000034521">
    <property type="component" value="Unassembled WGS sequence"/>
</dbReference>
<protein>
    <recommendedName>
        <fullName evidence="3">Plasmid stabilization system</fullName>
    </recommendedName>
</protein>
<comment type="caution">
    <text evidence="1">The sequence shown here is derived from an EMBL/GenBank/DDBJ whole genome shotgun (WGS) entry which is preliminary data.</text>
</comment>
<proteinExistence type="predicted"/>
<sequence length="93" mass="11202">MPKIYLNPKFHGTCKQFVRRNSARKRHVYKTLLCFRNNPSYPSLHIEKLSHSDIWTIRLDKGNRLFFFWNKTKDTAIFFFVGHHDAYKTIGKK</sequence>
<gene>
    <name evidence="1" type="ORF">UW52_C0020G0011</name>
</gene>
<dbReference type="AlphaFoldDB" id="A0A0G1IP00"/>
<organism evidence="1 2">
    <name type="scientific">Candidatus Gottesmanbacteria bacterium GW2011_GWA1_44_24b</name>
    <dbReference type="NCBI Taxonomy" id="1618437"/>
    <lineage>
        <taxon>Bacteria</taxon>
        <taxon>Candidatus Gottesmaniibacteriota</taxon>
    </lineage>
</organism>
<dbReference type="EMBL" id="LCIQ01000020">
    <property type="protein sequence ID" value="KKT60653.1"/>
    <property type="molecule type" value="Genomic_DNA"/>
</dbReference>
<evidence type="ECO:0008006" key="3">
    <source>
        <dbReference type="Google" id="ProtNLM"/>
    </source>
</evidence>
<dbReference type="SUPFAM" id="SSF143011">
    <property type="entry name" value="RelE-like"/>
    <property type="match status" value="1"/>
</dbReference>
<dbReference type="InterPro" id="IPR035093">
    <property type="entry name" value="RelE/ParE_toxin_dom_sf"/>
</dbReference>
<accession>A0A0G1IP00</accession>
<evidence type="ECO:0000313" key="1">
    <source>
        <dbReference type="EMBL" id="KKT60653.1"/>
    </source>
</evidence>
<name>A0A0G1IP00_9BACT</name>